<proteinExistence type="predicted"/>
<organism evidence="1 2">
    <name type="scientific">Heliobacterium chlorum</name>
    <dbReference type="NCBI Taxonomy" id="2698"/>
    <lineage>
        <taxon>Bacteria</taxon>
        <taxon>Bacillati</taxon>
        <taxon>Bacillota</taxon>
        <taxon>Clostridia</taxon>
        <taxon>Eubacteriales</taxon>
        <taxon>Heliobacteriaceae</taxon>
        <taxon>Heliobacterium</taxon>
    </lineage>
</organism>
<comment type="caution">
    <text evidence="1">The sequence shown here is derived from an EMBL/GenBank/DDBJ whole genome shotgun (WGS) entry which is preliminary data.</text>
</comment>
<dbReference type="Proteomes" id="UP000617402">
    <property type="component" value="Unassembled WGS sequence"/>
</dbReference>
<dbReference type="EMBL" id="JACVHF010000002">
    <property type="protein sequence ID" value="MBC9783572.1"/>
    <property type="molecule type" value="Genomic_DNA"/>
</dbReference>
<dbReference type="RefSeq" id="WP_188038726.1">
    <property type="nucleotide sequence ID" value="NZ_JACVHF010000002.1"/>
</dbReference>
<evidence type="ECO:0000313" key="1">
    <source>
        <dbReference type="EMBL" id="MBC9783572.1"/>
    </source>
</evidence>
<reference evidence="1 2" key="1">
    <citation type="submission" date="2020-07" db="EMBL/GenBank/DDBJ databases">
        <title>Draft whole-genome sequence of Heliobacterium chlorum DSM 3682, type strain.</title>
        <authorList>
            <person name="Kyndt J.A."/>
            <person name="Meyer T.E."/>
            <person name="Imhoff J.F."/>
        </authorList>
    </citation>
    <scope>NUCLEOTIDE SEQUENCE [LARGE SCALE GENOMIC DNA]</scope>
    <source>
        <strain evidence="1 2">DSM 3682</strain>
    </source>
</reference>
<protein>
    <submittedName>
        <fullName evidence="1">Uncharacterized protein</fullName>
    </submittedName>
</protein>
<gene>
    <name evidence="1" type="ORF">H1S01_03470</name>
</gene>
<evidence type="ECO:0000313" key="2">
    <source>
        <dbReference type="Proteomes" id="UP000617402"/>
    </source>
</evidence>
<sequence>MIRAQDFVDAHELEARKAGWQQAAWTVEVSEAETQGVFRLVLTAGNSSGKAKTPAI</sequence>
<name>A0ABR7SYG4_HELCL</name>
<keyword evidence="2" id="KW-1185">Reference proteome</keyword>
<accession>A0ABR7SYG4</accession>